<evidence type="ECO:0000313" key="10">
    <source>
        <dbReference type="Proteomes" id="UP000037778"/>
    </source>
</evidence>
<keyword evidence="4" id="KW-0312">Gluconeogenesis</keyword>
<comment type="caution">
    <text evidence="9">The sequence shown here is derived from an EMBL/GenBank/DDBJ whole genome shotgun (WGS) entry which is preliminary data.</text>
</comment>
<evidence type="ECO:0000256" key="8">
    <source>
        <dbReference type="RuleBase" id="RU004512"/>
    </source>
</evidence>
<comment type="function">
    <text evidence="4 8">Catalyzes the interconversion of 2-phosphoglycerate and 3-phosphoglycerate.</text>
</comment>
<feature type="binding site" evidence="4 6">
    <location>
        <begin position="8"/>
        <end position="15"/>
    </location>
    <ligand>
        <name>substrate</name>
    </ligand>
</feature>
<feature type="binding site" evidence="4 6">
    <location>
        <position position="60"/>
    </location>
    <ligand>
        <name>substrate</name>
    </ligand>
</feature>
<evidence type="ECO:0000256" key="6">
    <source>
        <dbReference type="PIRSR" id="PIRSR613078-2"/>
    </source>
</evidence>
<evidence type="ECO:0000256" key="1">
    <source>
        <dbReference type="ARBA" id="ARBA00006717"/>
    </source>
</evidence>
<evidence type="ECO:0000256" key="7">
    <source>
        <dbReference type="PIRSR" id="PIRSR613078-3"/>
    </source>
</evidence>
<dbReference type="InterPro" id="IPR013078">
    <property type="entry name" value="His_Pase_superF_clade-1"/>
</dbReference>
<dbReference type="InterPro" id="IPR001345">
    <property type="entry name" value="PG/BPGM_mutase_AS"/>
</dbReference>
<dbReference type="AlphaFoldDB" id="A0A0M9DD25"/>
<evidence type="ECO:0000313" key="9">
    <source>
        <dbReference type="EMBL" id="KOY76707.1"/>
    </source>
</evidence>
<dbReference type="Proteomes" id="UP000037778">
    <property type="component" value="Unassembled WGS sequence"/>
</dbReference>
<feature type="binding site" evidence="4 6">
    <location>
        <position position="98"/>
    </location>
    <ligand>
        <name>substrate</name>
    </ligand>
</feature>
<keyword evidence="3 4" id="KW-0413">Isomerase</keyword>
<dbReference type="EC" id="5.4.2.11" evidence="4 8"/>
<feature type="binding site" evidence="4 6">
    <location>
        <begin position="114"/>
        <end position="115"/>
    </location>
    <ligand>
        <name>substrate</name>
    </ligand>
</feature>
<proteinExistence type="inferred from homology"/>
<dbReference type="Pfam" id="PF00300">
    <property type="entry name" value="His_Phos_1"/>
    <property type="match status" value="1"/>
</dbReference>
<feature type="binding site" evidence="4 6">
    <location>
        <begin position="21"/>
        <end position="22"/>
    </location>
    <ligand>
        <name>substrate</name>
    </ligand>
</feature>
<comment type="pathway">
    <text evidence="4 8">Carbohydrate degradation; glycolysis; pyruvate from D-glyceraldehyde 3-phosphate: step 3/5.</text>
</comment>
<comment type="caution">
    <text evidence="4">Lacks conserved residue(s) required for the propagation of feature annotation.</text>
</comment>
<dbReference type="HAMAP" id="MF_01039">
    <property type="entry name" value="PGAM_GpmA"/>
    <property type="match status" value="1"/>
</dbReference>
<dbReference type="NCBIfam" id="TIGR01258">
    <property type="entry name" value="pgm_1"/>
    <property type="match status" value="1"/>
</dbReference>
<name>A0A0M9DD25_9LACO</name>
<dbReference type="PROSITE" id="PS00175">
    <property type="entry name" value="PG_MUTASE"/>
    <property type="match status" value="1"/>
</dbReference>
<dbReference type="InterPro" id="IPR005952">
    <property type="entry name" value="Phosphogly_mut1"/>
</dbReference>
<evidence type="ECO:0000256" key="2">
    <source>
        <dbReference type="ARBA" id="ARBA00023152"/>
    </source>
</evidence>
<keyword evidence="10" id="KW-1185">Reference proteome</keyword>
<gene>
    <name evidence="9" type="primary">gpmA1</name>
    <name evidence="4" type="synonym">gpmA</name>
    <name evidence="9" type="ORF">RZ71_11600</name>
</gene>
<dbReference type="PANTHER" id="PTHR11931">
    <property type="entry name" value="PHOSPHOGLYCERATE MUTASE"/>
    <property type="match status" value="1"/>
</dbReference>
<dbReference type="InterPro" id="IPR029033">
    <property type="entry name" value="His_PPase_superfam"/>
</dbReference>
<evidence type="ECO:0000256" key="5">
    <source>
        <dbReference type="PIRSR" id="PIRSR613078-1"/>
    </source>
</evidence>
<accession>A0A0M9DD25</accession>
<dbReference type="Gene3D" id="3.40.50.1240">
    <property type="entry name" value="Phosphoglycerate mutase-like"/>
    <property type="match status" value="1"/>
</dbReference>
<dbReference type="GO" id="GO:0006094">
    <property type="term" value="P:gluconeogenesis"/>
    <property type="evidence" value="ECO:0007669"/>
    <property type="project" value="UniProtKB-UniRule"/>
</dbReference>
<dbReference type="EMBL" id="JXCY01000004">
    <property type="protein sequence ID" value="KOY76707.1"/>
    <property type="molecule type" value="Genomic_DNA"/>
</dbReference>
<dbReference type="SMART" id="SM00855">
    <property type="entry name" value="PGAM"/>
    <property type="match status" value="1"/>
</dbReference>
<comment type="similarity">
    <text evidence="1 4">Belongs to the phosphoglycerate mutase family. BPG-dependent PGAM subfamily.</text>
</comment>
<reference evidence="9 10" key="1">
    <citation type="journal article" date="2015" name="Genome Biol. Evol.">
        <title>Functionally Structured Genomes in Lactobacillus kunkeei Colonizing the Honey Crop and Food Products of Honeybees and Stingless Bees.</title>
        <authorList>
            <person name="Tamarit D."/>
            <person name="Ellegaard K.M."/>
            <person name="Wikander J."/>
            <person name="Olofsson T."/>
            <person name="Vasquez A."/>
            <person name="Andersson S.G."/>
        </authorList>
    </citation>
    <scope>NUCLEOTIDE SEQUENCE [LARGE SCALE GENOMIC DNA]</scope>
    <source>
        <strain evidence="9 10">LAko</strain>
    </source>
</reference>
<feature type="binding site" evidence="4 6">
    <location>
        <begin position="87"/>
        <end position="90"/>
    </location>
    <ligand>
        <name>substrate</name>
    </ligand>
</feature>
<evidence type="ECO:0000256" key="3">
    <source>
        <dbReference type="ARBA" id="ARBA00023235"/>
    </source>
</evidence>
<evidence type="ECO:0000256" key="4">
    <source>
        <dbReference type="HAMAP-Rule" id="MF_01039"/>
    </source>
</evidence>
<feature type="active site" description="Tele-phosphohistidine intermediate" evidence="4 5">
    <location>
        <position position="9"/>
    </location>
</feature>
<dbReference type="GO" id="GO:0006096">
    <property type="term" value="P:glycolytic process"/>
    <property type="evidence" value="ECO:0007669"/>
    <property type="project" value="UniProtKB-UniRule"/>
</dbReference>
<dbReference type="UniPathway" id="UPA00109">
    <property type="reaction ID" value="UER00186"/>
</dbReference>
<dbReference type="PIRSF" id="PIRSF000709">
    <property type="entry name" value="6PFK_2-Ptase"/>
    <property type="match status" value="1"/>
</dbReference>
<feature type="active site" description="Proton donor/acceptor" evidence="4 5">
    <location>
        <position position="87"/>
    </location>
</feature>
<sequence>MSYLVIMRHGQSVANQKNVFTGWSDVALTKKGIQQAHDAGKKISQLGIDFDHAHTSFLKRAIETLHIVLSEINQQYIQETKSWRLNERHYGALRGRKKDDVKLQYGPEKFAEFRRSYTTVPPLLDQPDEEHKYAKIGVIEPRGESLEMAYERLMPYWQDSIAPKLLDGQNELVVAHGSTLRALIKYLDNISDDDIDRVEVPNGKPIVYHFDDKLNVISKKTI</sequence>
<dbReference type="SUPFAM" id="SSF53254">
    <property type="entry name" value="Phosphoglycerate mutase-like"/>
    <property type="match status" value="1"/>
</dbReference>
<dbReference type="RefSeq" id="WP_053791530.1">
    <property type="nucleotide sequence ID" value="NZ_JXCY01000004.1"/>
</dbReference>
<dbReference type="CDD" id="cd07067">
    <property type="entry name" value="HP_PGM_like"/>
    <property type="match status" value="1"/>
</dbReference>
<keyword evidence="2 4" id="KW-0324">Glycolysis</keyword>
<organism evidence="9 10">
    <name type="scientific">Apilactobacillus kunkeei</name>
    <dbReference type="NCBI Taxonomy" id="148814"/>
    <lineage>
        <taxon>Bacteria</taxon>
        <taxon>Bacillati</taxon>
        <taxon>Bacillota</taxon>
        <taxon>Bacilli</taxon>
        <taxon>Lactobacillales</taxon>
        <taxon>Lactobacillaceae</taxon>
        <taxon>Apilactobacillus</taxon>
    </lineage>
</organism>
<protein>
    <recommendedName>
        <fullName evidence="4 8">2,3-bisphosphoglycerate-dependent phosphoglycerate mutase</fullName>
        <shortName evidence="4">BPG-dependent PGAM</shortName>
        <shortName evidence="4">PGAM</shortName>
        <shortName evidence="4">Phosphoglyceromutase</shortName>
        <shortName evidence="4">dPGM</shortName>
        <ecNumber evidence="4 8">5.4.2.11</ecNumber>
    </recommendedName>
</protein>
<comment type="catalytic activity">
    <reaction evidence="4 8">
        <text>(2R)-2-phosphoglycerate = (2R)-3-phosphoglycerate</text>
        <dbReference type="Rhea" id="RHEA:15901"/>
        <dbReference type="ChEBI" id="CHEBI:58272"/>
        <dbReference type="ChEBI" id="CHEBI:58289"/>
        <dbReference type="EC" id="5.4.2.11"/>
    </reaction>
</comment>
<feature type="site" description="Transition state stabilizer" evidence="4 7">
    <location>
        <position position="176"/>
    </location>
</feature>
<dbReference type="PATRIC" id="fig|148814.8.peg.355"/>
<dbReference type="GO" id="GO:0004619">
    <property type="term" value="F:phosphoglycerate mutase activity"/>
    <property type="evidence" value="ECO:0007669"/>
    <property type="project" value="UniProtKB-UniRule"/>
</dbReference>